<dbReference type="Pfam" id="PF03845">
    <property type="entry name" value="Spore_permease"/>
    <property type="match status" value="1"/>
</dbReference>
<evidence type="ECO:0000313" key="10">
    <source>
        <dbReference type="EMBL" id="CUO39058.1"/>
    </source>
</evidence>
<protein>
    <submittedName>
        <fullName evidence="10">Spore germination protein YndE</fullName>
    </submittedName>
    <submittedName>
        <fullName evidence="11">Sporulation protein</fullName>
    </submittedName>
</protein>
<evidence type="ECO:0000256" key="5">
    <source>
        <dbReference type="ARBA" id="ARBA00022692"/>
    </source>
</evidence>
<evidence type="ECO:0000256" key="3">
    <source>
        <dbReference type="ARBA" id="ARBA00022448"/>
    </source>
</evidence>
<evidence type="ECO:0000313" key="16">
    <source>
        <dbReference type="Proteomes" id="UP000283431"/>
    </source>
</evidence>
<dbReference type="Proteomes" id="UP000284835">
    <property type="component" value="Unassembled WGS sequence"/>
</dbReference>
<evidence type="ECO:0000256" key="2">
    <source>
        <dbReference type="ARBA" id="ARBA00007998"/>
    </source>
</evidence>
<organism evidence="10 15">
    <name type="scientific">Agathobacter rectalis</name>
    <dbReference type="NCBI Taxonomy" id="39491"/>
    <lineage>
        <taxon>Bacteria</taxon>
        <taxon>Bacillati</taxon>
        <taxon>Bacillota</taxon>
        <taxon>Clostridia</taxon>
        <taxon>Lachnospirales</taxon>
        <taxon>Lachnospiraceae</taxon>
        <taxon>Agathobacter</taxon>
    </lineage>
</organism>
<gene>
    <name evidence="10" type="primary">yndE</name>
    <name evidence="14" type="ORF">DW775_04690</name>
    <name evidence="13" type="ORF">DW948_03555</name>
    <name evidence="12" type="ORF">DW975_02335</name>
    <name evidence="11" type="ORF">DXA03_08130</name>
    <name evidence="10" type="ORF">ERS852417_02192</name>
</gene>
<feature type="transmembrane region" description="Helical" evidence="8">
    <location>
        <begin position="50"/>
        <end position="70"/>
    </location>
</feature>
<dbReference type="InterPro" id="IPR004761">
    <property type="entry name" value="Spore_GerAB"/>
</dbReference>
<dbReference type="Pfam" id="PF25198">
    <property type="entry name" value="Spore_GerAC_N"/>
    <property type="match status" value="1"/>
</dbReference>
<comment type="similarity">
    <text evidence="2">Belongs to the amino acid-polyamine-organocation (APC) superfamily. Spore germination protein (SGP) (TC 2.A.3.9) family.</text>
</comment>
<evidence type="ECO:0000256" key="1">
    <source>
        <dbReference type="ARBA" id="ARBA00004141"/>
    </source>
</evidence>
<feature type="transmembrane region" description="Helical" evidence="8">
    <location>
        <begin position="125"/>
        <end position="142"/>
    </location>
</feature>
<evidence type="ECO:0000313" key="11">
    <source>
        <dbReference type="EMBL" id="RGZ18392.1"/>
    </source>
</evidence>
<dbReference type="PANTHER" id="PTHR34975:SF2">
    <property type="entry name" value="SPORE GERMINATION PROTEIN A2"/>
    <property type="match status" value="1"/>
</dbReference>
<feature type="transmembrane region" description="Helical" evidence="8">
    <location>
        <begin position="226"/>
        <end position="248"/>
    </location>
</feature>
<feature type="transmembrane region" description="Helical" evidence="8">
    <location>
        <begin position="91"/>
        <end position="113"/>
    </location>
</feature>
<evidence type="ECO:0000256" key="4">
    <source>
        <dbReference type="ARBA" id="ARBA00022544"/>
    </source>
</evidence>
<dbReference type="EMBL" id="QSJS01000004">
    <property type="protein sequence ID" value="RHD96642.1"/>
    <property type="molecule type" value="Genomic_DNA"/>
</dbReference>
<sequence length="578" mass="65750">MAINMGKRDTFAQNESISPRQLYRLYVFNLLGVGTLVLPNNLAKLGKYGFISIALGVFMAWLFMWIVSEVREQKKSIYDRSFGKTTHAKMLIYDLIIVIYELSQAAFLAWIFVKLIRDSLIPDESFTVVLLVIMAVCAYALSGGVECRARVYEVVFFFVLIPLAAMLLFALSDVRLDYLMIKDRVGVDFGIADIFAGAYYVFAASISVFNILFVRERTASQIRWSVSKAILTYAGILFLLYAVLLGSFGKYSLSEIEFPAVVLMSDVQIKGSFFKRADALMLSVWFFTLFSVLIMSLYYAVLRCENFAENTREIIFTFNKNRHSCSNKQFGSDRQKSHDKEKSTMRSWCIIFVIAVTVTLAYILESGDEIVKKYLGFLMCIAIPVIVVLTIGLMLTGCSAVELEERCFPTLAAVDVVAVDTDEITDKEVTGKDVTDYKEYVSHRDDLANESSGYIEFYYNMDKSYEPEYADDIKTAVDSFEERLSQKADTNHLKVILIGKTLRNDKAAYASFMEYCKTSKKFPRNTYVCIADDINDIFDNMGDYYEQKMNKENHEDGEPIITLGTLLDDYTNETHGAW</sequence>
<reference evidence="10 15" key="1">
    <citation type="submission" date="2015-09" db="EMBL/GenBank/DDBJ databases">
        <authorList>
            <consortium name="Pathogen Informatics"/>
        </authorList>
    </citation>
    <scope>NUCLEOTIDE SEQUENCE [LARGE SCALE GENOMIC DNA]</scope>
    <source>
        <strain evidence="10 15">2789STDY5608860</strain>
    </source>
</reference>
<dbReference type="AlphaFoldDB" id="A0A174EQV2"/>
<dbReference type="EMBL" id="CYYW01000016">
    <property type="protein sequence ID" value="CUO39058.1"/>
    <property type="molecule type" value="Genomic_DNA"/>
</dbReference>
<evidence type="ECO:0000259" key="9">
    <source>
        <dbReference type="Pfam" id="PF25198"/>
    </source>
</evidence>
<dbReference type="EMBL" id="QSFB01000003">
    <property type="protein sequence ID" value="RHA15508.1"/>
    <property type="molecule type" value="Genomic_DNA"/>
</dbReference>
<keyword evidence="3" id="KW-0813">Transport</keyword>
<evidence type="ECO:0000313" key="17">
    <source>
        <dbReference type="Proteomes" id="UP000284835"/>
    </source>
</evidence>
<dbReference type="EMBL" id="QSDV01000011">
    <property type="protein sequence ID" value="RGZ18392.1"/>
    <property type="molecule type" value="Genomic_DNA"/>
</dbReference>
<keyword evidence="4" id="KW-0309">Germination</keyword>
<dbReference type="EMBL" id="QSEN01000002">
    <property type="protein sequence ID" value="RGZ76660.1"/>
    <property type="molecule type" value="Genomic_DNA"/>
</dbReference>
<evidence type="ECO:0000313" key="19">
    <source>
        <dbReference type="Proteomes" id="UP000286341"/>
    </source>
</evidence>
<accession>A0A174EQV2</accession>
<reference evidence="16 17" key="2">
    <citation type="submission" date="2018-08" db="EMBL/GenBank/DDBJ databases">
        <title>A genome reference for cultivated species of the human gut microbiota.</title>
        <authorList>
            <person name="Zou Y."/>
            <person name="Xue W."/>
            <person name="Luo G."/>
        </authorList>
    </citation>
    <scope>NUCLEOTIDE SEQUENCE [LARGE SCALE GENOMIC DNA]</scope>
    <source>
        <strain evidence="14 17">AM30-13AC</strain>
        <strain evidence="13 19">AM44-1AT</strain>
        <strain evidence="12 16">AM48-7</strain>
        <strain evidence="11 18">AM54-25XD</strain>
    </source>
</reference>
<dbReference type="GO" id="GO:0009847">
    <property type="term" value="P:spore germination"/>
    <property type="evidence" value="ECO:0007669"/>
    <property type="project" value="InterPro"/>
</dbReference>
<dbReference type="Proteomes" id="UP000283431">
    <property type="component" value="Unassembled WGS sequence"/>
</dbReference>
<evidence type="ECO:0000313" key="15">
    <source>
        <dbReference type="Proteomes" id="UP000095384"/>
    </source>
</evidence>
<keyword evidence="5 8" id="KW-0812">Transmembrane</keyword>
<dbReference type="Proteomes" id="UP000286341">
    <property type="component" value="Unassembled WGS sequence"/>
</dbReference>
<evidence type="ECO:0000313" key="13">
    <source>
        <dbReference type="EMBL" id="RHA15508.1"/>
    </source>
</evidence>
<dbReference type="Proteomes" id="UP000285209">
    <property type="component" value="Unassembled WGS sequence"/>
</dbReference>
<evidence type="ECO:0000256" key="8">
    <source>
        <dbReference type="SAM" id="Phobius"/>
    </source>
</evidence>
<proteinExistence type="inferred from homology"/>
<keyword evidence="7 8" id="KW-0472">Membrane</keyword>
<dbReference type="InterPro" id="IPR057336">
    <property type="entry name" value="GerAC_N"/>
</dbReference>
<comment type="subcellular location">
    <subcellularLocation>
        <location evidence="1">Membrane</location>
        <topology evidence="1">Multi-pass membrane protein</topology>
    </subcellularLocation>
</comment>
<dbReference type="GO" id="GO:0016020">
    <property type="term" value="C:membrane"/>
    <property type="evidence" value="ECO:0007669"/>
    <property type="project" value="UniProtKB-SubCell"/>
</dbReference>
<feature type="domain" description="Spore germination protein N-terminal" evidence="9">
    <location>
        <begin position="468"/>
        <end position="573"/>
    </location>
</feature>
<dbReference type="PANTHER" id="PTHR34975">
    <property type="entry name" value="SPORE GERMINATION PROTEIN A2"/>
    <property type="match status" value="1"/>
</dbReference>
<feature type="transmembrane region" description="Helical" evidence="8">
    <location>
        <begin position="191"/>
        <end position="214"/>
    </location>
</feature>
<keyword evidence="6 8" id="KW-1133">Transmembrane helix</keyword>
<evidence type="ECO:0000256" key="7">
    <source>
        <dbReference type="ARBA" id="ARBA00023136"/>
    </source>
</evidence>
<evidence type="ECO:0000313" key="14">
    <source>
        <dbReference type="EMBL" id="RHD96642.1"/>
    </source>
</evidence>
<name>A0A174EQV2_9FIRM</name>
<evidence type="ECO:0000313" key="12">
    <source>
        <dbReference type="EMBL" id="RGZ76660.1"/>
    </source>
</evidence>
<evidence type="ECO:0000256" key="6">
    <source>
        <dbReference type="ARBA" id="ARBA00022989"/>
    </source>
</evidence>
<feature type="transmembrane region" description="Helical" evidence="8">
    <location>
        <begin position="376"/>
        <end position="396"/>
    </location>
</feature>
<feature type="transmembrane region" description="Helical" evidence="8">
    <location>
        <begin position="21"/>
        <end position="38"/>
    </location>
</feature>
<evidence type="ECO:0000313" key="18">
    <source>
        <dbReference type="Proteomes" id="UP000285209"/>
    </source>
</evidence>
<feature type="transmembrane region" description="Helical" evidence="8">
    <location>
        <begin position="282"/>
        <end position="302"/>
    </location>
</feature>
<dbReference type="RefSeq" id="WP_055224758.1">
    <property type="nucleotide sequence ID" value="NZ_CP143947.1"/>
</dbReference>
<feature type="transmembrane region" description="Helical" evidence="8">
    <location>
        <begin position="154"/>
        <end position="171"/>
    </location>
</feature>
<feature type="transmembrane region" description="Helical" evidence="8">
    <location>
        <begin position="345"/>
        <end position="364"/>
    </location>
</feature>
<dbReference type="Proteomes" id="UP000095384">
    <property type="component" value="Unassembled WGS sequence"/>
</dbReference>